<dbReference type="InterPro" id="IPR055089">
    <property type="entry name" value="COP9_N"/>
</dbReference>
<evidence type="ECO:0000256" key="1">
    <source>
        <dbReference type="ARBA" id="ARBA00022490"/>
    </source>
</evidence>
<dbReference type="AlphaFoldDB" id="A0AAD6P8K4"/>
<feature type="domain" description="COP9 signalosome complex subunit 3 N-terminal helical repeats" evidence="2">
    <location>
        <begin position="6"/>
        <end position="45"/>
    </location>
</feature>
<name>A0AAD6P8K4_9ROSI</name>
<dbReference type="GO" id="GO:0008180">
    <property type="term" value="C:COP9 signalosome"/>
    <property type="evidence" value="ECO:0007669"/>
    <property type="project" value="TreeGrafter"/>
</dbReference>
<dbReference type="GO" id="GO:0006511">
    <property type="term" value="P:ubiquitin-dependent protein catabolic process"/>
    <property type="evidence" value="ECO:0007669"/>
    <property type="project" value="TreeGrafter"/>
</dbReference>
<protein>
    <recommendedName>
        <fullName evidence="2">COP9 signalosome complex subunit 3 N-terminal helical repeats domain-containing protein</fullName>
    </recommendedName>
</protein>
<keyword evidence="1" id="KW-0963">Cytoplasm</keyword>
<dbReference type="EMBL" id="JAPFFJ010000009">
    <property type="protein sequence ID" value="KAJ6419638.1"/>
    <property type="molecule type" value="Genomic_DNA"/>
</dbReference>
<dbReference type="Proteomes" id="UP001162972">
    <property type="component" value="Chromosome 7"/>
</dbReference>
<sequence>MYLDKNIFRKALELLHNVVTTPMPSINTIAVEAIKKYILVSLIQNRLANACLLTTLYATDQDGEIHATINQKDGMVRFLEDSEQYKNSEMIERIDS</sequence>
<reference evidence="3 4" key="1">
    <citation type="journal article" date="2023" name="Int. J. Mol. Sci.">
        <title>De Novo Assembly and Annotation of 11 Diverse Shrub Willow (Salix) Genomes Reveals Novel Gene Organization in Sex-Linked Regions.</title>
        <authorList>
            <person name="Hyden B."/>
            <person name="Feng K."/>
            <person name="Yates T.B."/>
            <person name="Jawdy S."/>
            <person name="Cereghino C."/>
            <person name="Smart L.B."/>
            <person name="Muchero W."/>
        </authorList>
    </citation>
    <scope>NUCLEOTIDE SEQUENCE [LARGE SCALE GENOMIC DNA]</scope>
    <source>
        <tissue evidence="3">Shoot tip</tissue>
    </source>
</reference>
<dbReference type="PANTHER" id="PTHR10758">
    <property type="entry name" value="26S PROTEASOME NON-ATPASE REGULATORY SUBUNIT 3/COP9 SIGNALOSOME COMPLEX SUBUNIT 3"/>
    <property type="match status" value="1"/>
</dbReference>
<evidence type="ECO:0000313" key="3">
    <source>
        <dbReference type="EMBL" id="KAJ6419638.1"/>
    </source>
</evidence>
<organism evidence="3 4">
    <name type="scientific">Salix udensis</name>
    <dbReference type="NCBI Taxonomy" id="889485"/>
    <lineage>
        <taxon>Eukaryota</taxon>
        <taxon>Viridiplantae</taxon>
        <taxon>Streptophyta</taxon>
        <taxon>Embryophyta</taxon>
        <taxon>Tracheophyta</taxon>
        <taxon>Spermatophyta</taxon>
        <taxon>Magnoliopsida</taxon>
        <taxon>eudicotyledons</taxon>
        <taxon>Gunneridae</taxon>
        <taxon>Pentapetalae</taxon>
        <taxon>rosids</taxon>
        <taxon>fabids</taxon>
        <taxon>Malpighiales</taxon>
        <taxon>Salicaceae</taxon>
        <taxon>Saliceae</taxon>
        <taxon>Salix</taxon>
    </lineage>
</organism>
<accession>A0AAD6P8K4</accession>
<evidence type="ECO:0000313" key="4">
    <source>
        <dbReference type="Proteomes" id="UP001162972"/>
    </source>
</evidence>
<evidence type="ECO:0000259" key="2">
    <source>
        <dbReference type="Pfam" id="PF22788"/>
    </source>
</evidence>
<dbReference type="PANTHER" id="PTHR10758:SF1">
    <property type="entry name" value="COP9 SIGNALOSOME COMPLEX SUBUNIT 3"/>
    <property type="match status" value="1"/>
</dbReference>
<keyword evidence="4" id="KW-1185">Reference proteome</keyword>
<proteinExistence type="predicted"/>
<comment type="caution">
    <text evidence="3">The sequence shown here is derived from an EMBL/GenBank/DDBJ whole genome shotgun (WGS) entry which is preliminary data.</text>
</comment>
<dbReference type="InterPro" id="IPR050756">
    <property type="entry name" value="CSN3"/>
</dbReference>
<dbReference type="Pfam" id="PF22788">
    <property type="entry name" value="COP9_hel_rpt"/>
    <property type="match status" value="1"/>
</dbReference>
<gene>
    <name evidence="3" type="ORF">OIU84_029704</name>
</gene>